<evidence type="ECO:0000313" key="3">
    <source>
        <dbReference type="EMBL" id="MDV7177212.1"/>
    </source>
</evidence>
<dbReference type="RefSeq" id="WP_043280891.1">
    <property type="nucleotide sequence ID" value="NZ_CP125290.1"/>
</dbReference>
<organism evidence="3 4">
    <name type="scientific">Micrococcus yunnanensis</name>
    <dbReference type="NCBI Taxonomy" id="566027"/>
    <lineage>
        <taxon>Bacteria</taxon>
        <taxon>Bacillati</taxon>
        <taxon>Actinomycetota</taxon>
        <taxon>Actinomycetes</taxon>
        <taxon>Micrococcales</taxon>
        <taxon>Micrococcaceae</taxon>
        <taxon>Micrococcus</taxon>
    </lineage>
</organism>
<feature type="compositionally biased region" description="Low complexity" evidence="1">
    <location>
        <begin position="298"/>
        <end position="309"/>
    </location>
</feature>
<name>A0AAP5T9W5_9MICC</name>
<gene>
    <name evidence="3" type="ORF">R4064_06075</name>
</gene>
<feature type="compositionally biased region" description="Pro residues" evidence="1">
    <location>
        <begin position="386"/>
        <end position="397"/>
    </location>
</feature>
<accession>A0AAP5T9W5</accession>
<comment type="caution">
    <text evidence="3">The sequence shown here is derived from an EMBL/GenBank/DDBJ whole genome shotgun (WGS) entry which is preliminary data.</text>
</comment>
<sequence length="447" mass="45709">MHPVLPSPRRGRAALGLAAVALVALSACARTEPQPEPAPATTAASALPSMDMAPFTVEVPSHDLERVPEASVAVLEGEDPDHHGAWLQVSGAPAWTDAMAGAVRDQIDQYRRDTDPSADPRLEIQPQLAVVAEDIAAARLLATERRGTDSVSTSHVIWYSAREDRVLETADLFTPDGWDAFRAEVRQRMANDPDVIGSRLDSAVDAPEQVENRRVWDAVVFLPDGSLMLEADQASMAPAAAGVLTVRIPRDTATAWLSDLGHVAADAASAPADLRLPDRSTPTPEEQQPEPAPEPEPETSSWTEEATGAPVPPPSAPADTAAPTPSVTTPVPSSTAPSSSAPAPTRSATPSSPSSPPTSSSPSGTGSGSPTPSTPDPTPTSATPTPTSPTPTSPSPSGPSTSASGPSTSAPATDPAPDPTESAPEPTATTASASASPTSGDRSSSTP</sequence>
<dbReference type="AlphaFoldDB" id="A0AAP5T9W5"/>
<keyword evidence="2" id="KW-0732">Signal</keyword>
<dbReference type="EMBL" id="JAWLUK010000008">
    <property type="protein sequence ID" value="MDV7177212.1"/>
    <property type="molecule type" value="Genomic_DNA"/>
</dbReference>
<protein>
    <submittedName>
        <fullName evidence="3">Uncharacterized protein</fullName>
    </submittedName>
</protein>
<dbReference type="Proteomes" id="UP001185728">
    <property type="component" value="Unassembled WGS sequence"/>
</dbReference>
<reference evidence="3" key="1">
    <citation type="submission" date="2023-10" db="EMBL/GenBank/DDBJ databases">
        <title>Development of a sustainable strategy for remediation of hydrocarbon-contaminated territories based on the waste exchange concept.</title>
        <authorList>
            <person name="Krivoruchko A."/>
        </authorList>
    </citation>
    <scope>NUCLEOTIDE SEQUENCE</scope>
    <source>
        <strain evidence="3">IEGM 1325</strain>
    </source>
</reference>
<feature type="chain" id="PRO_5042966034" evidence="2">
    <location>
        <begin position="30"/>
        <end position="447"/>
    </location>
</feature>
<feature type="signal peptide" evidence="2">
    <location>
        <begin position="1"/>
        <end position="29"/>
    </location>
</feature>
<feature type="compositionally biased region" description="Low complexity" evidence="1">
    <location>
        <begin position="398"/>
        <end position="440"/>
    </location>
</feature>
<evidence type="ECO:0000256" key="1">
    <source>
        <dbReference type="SAM" id="MobiDB-lite"/>
    </source>
</evidence>
<feature type="region of interest" description="Disordered" evidence="1">
    <location>
        <begin position="268"/>
        <end position="447"/>
    </location>
</feature>
<proteinExistence type="predicted"/>
<evidence type="ECO:0000256" key="2">
    <source>
        <dbReference type="SAM" id="SignalP"/>
    </source>
</evidence>
<evidence type="ECO:0000313" key="4">
    <source>
        <dbReference type="Proteomes" id="UP001185728"/>
    </source>
</evidence>
<feature type="compositionally biased region" description="Low complexity" evidence="1">
    <location>
        <begin position="317"/>
        <end position="371"/>
    </location>
</feature>